<dbReference type="Pfam" id="PF22022">
    <property type="entry name" value="Phage_int_M"/>
    <property type="match status" value="1"/>
</dbReference>
<keyword evidence="2" id="KW-0229">DNA integration</keyword>
<dbReference type="InterPro" id="IPR011010">
    <property type="entry name" value="DNA_brk_join_enz"/>
</dbReference>
<evidence type="ECO:0000259" key="7">
    <source>
        <dbReference type="PROSITE" id="PS51900"/>
    </source>
</evidence>
<reference evidence="8 9" key="1">
    <citation type="submission" date="2019-03" db="EMBL/GenBank/DDBJ databases">
        <title>Ramlibacter henchirensis DSM 14656, whole genome shotgun sequence.</title>
        <authorList>
            <person name="Zhang X."/>
            <person name="Feng G."/>
            <person name="Zhu H."/>
        </authorList>
    </citation>
    <scope>NUCLEOTIDE SEQUENCE [LARGE SCALE GENOMIC DNA]</scope>
    <source>
        <strain evidence="8 9">DSM 14656</strain>
    </source>
</reference>
<dbReference type="GO" id="GO:0015074">
    <property type="term" value="P:DNA integration"/>
    <property type="evidence" value="ECO:0007669"/>
    <property type="project" value="UniProtKB-KW"/>
</dbReference>
<feature type="region of interest" description="Disordered" evidence="6">
    <location>
        <begin position="50"/>
        <end position="73"/>
    </location>
</feature>
<dbReference type="PROSITE" id="PS51900">
    <property type="entry name" value="CB"/>
    <property type="match status" value="1"/>
</dbReference>
<dbReference type="InterPro" id="IPR050808">
    <property type="entry name" value="Phage_Integrase"/>
</dbReference>
<evidence type="ECO:0000256" key="6">
    <source>
        <dbReference type="SAM" id="MobiDB-lite"/>
    </source>
</evidence>
<proteinExistence type="inferred from homology"/>
<name>A0A4Z0BRC7_9BURK</name>
<dbReference type="EMBL" id="SMLM01000003">
    <property type="protein sequence ID" value="TFZ00960.1"/>
    <property type="molecule type" value="Genomic_DNA"/>
</dbReference>
<evidence type="ECO:0000256" key="1">
    <source>
        <dbReference type="ARBA" id="ARBA00008857"/>
    </source>
</evidence>
<dbReference type="InterPro" id="IPR044068">
    <property type="entry name" value="CB"/>
</dbReference>
<accession>A0A4Z0BRC7</accession>
<dbReference type="RefSeq" id="WP_135265298.1">
    <property type="nucleotide sequence ID" value="NZ_SMLM01000003.1"/>
</dbReference>
<dbReference type="Gene3D" id="1.10.150.130">
    <property type="match status" value="1"/>
</dbReference>
<evidence type="ECO:0000313" key="8">
    <source>
        <dbReference type="EMBL" id="TFZ00960.1"/>
    </source>
</evidence>
<evidence type="ECO:0000256" key="2">
    <source>
        <dbReference type="ARBA" id="ARBA00022908"/>
    </source>
</evidence>
<dbReference type="Proteomes" id="UP000298180">
    <property type="component" value="Unassembled WGS sequence"/>
</dbReference>
<evidence type="ECO:0000256" key="4">
    <source>
        <dbReference type="ARBA" id="ARBA00023172"/>
    </source>
</evidence>
<evidence type="ECO:0000313" key="9">
    <source>
        <dbReference type="Proteomes" id="UP000298180"/>
    </source>
</evidence>
<dbReference type="PANTHER" id="PTHR30629:SF2">
    <property type="entry name" value="PROPHAGE INTEGRASE INTS-RELATED"/>
    <property type="match status" value="1"/>
</dbReference>
<keyword evidence="9" id="KW-1185">Reference proteome</keyword>
<evidence type="ECO:0000256" key="5">
    <source>
        <dbReference type="PROSITE-ProRule" id="PRU01248"/>
    </source>
</evidence>
<comment type="similarity">
    <text evidence="1">Belongs to the 'phage' integrase family.</text>
</comment>
<comment type="caution">
    <text evidence="8">The sequence shown here is derived from an EMBL/GenBank/DDBJ whole genome shotgun (WGS) entry which is preliminary data.</text>
</comment>
<dbReference type="PANTHER" id="PTHR30629">
    <property type="entry name" value="PROPHAGE INTEGRASE"/>
    <property type="match status" value="1"/>
</dbReference>
<dbReference type="InterPro" id="IPR053876">
    <property type="entry name" value="Phage_int_M"/>
</dbReference>
<dbReference type="Gene3D" id="1.10.443.10">
    <property type="entry name" value="Intergrase catalytic core"/>
    <property type="match status" value="1"/>
</dbReference>
<feature type="domain" description="Core-binding (CB)" evidence="7">
    <location>
        <begin position="122"/>
        <end position="205"/>
    </location>
</feature>
<dbReference type="GO" id="GO:0006310">
    <property type="term" value="P:DNA recombination"/>
    <property type="evidence" value="ECO:0007669"/>
    <property type="project" value="UniProtKB-KW"/>
</dbReference>
<dbReference type="SUPFAM" id="SSF56349">
    <property type="entry name" value="DNA breaking-rejoining enzymes"/>
    <property type="match status" value="1"/>
</dbReference>
<evidence type="ECO:0000256" key="3">
    <source>
        <dbReference type="ARBA" id="ARBA00023125"/>
    </source>
</evidence>
<dbReference type="InterPro" id="IPR010998">
    <property type="entry name" value="Integrase_recombinase_N"/>
</dbReference>
<protein>
    <submittedName>
        <fullName evidence="8">Integrase</fullName>
    </submittedName>
</protein>
<keyword evidence="3 5" id="KW-0238">DNA-binding</keyword>
<dbReference type="AlphaFoldDB" id="A0A4Z0BRC7"/>
<organism evidence="8 9">
    <name type="scientific">Ramlibacter henchirensis</name>
    <dbReference type="NCBI Taxonomy" id="204072"/>
    <lineage>
        <taxon>Bacteria</taxon>
        <taxon>Pseudomonadati</taxon>
        <taxon>Pseudomonadota</taxon>
        <taxon>Betaproteobacteria</taxon>
        <taxon>Burkholderiales</taxon>
        <taxon>Comamonadaceae</taxon>
        <taxon>Ramlibacter</taxon>
    </lineage>
</organism>
<dbReference type="GO" id="GO:0003677">
    <property type="term" value="F:DNA binding"/>
    <property type="evidence" value="ECO:0007669"/>
    <property type="project" value="UniProtKB-UniRule"/>
</dbReference>
<dbReference type="InterPro" id="IPR013762">
    <property type="entry name" value="Integrase-like_cat_sf"/>
</dbReference>
<gene>
    <name evidence="8" type="ORF">EZ313_21250</name>
</gene>
<keyword evidence="4" id="KW-0233">DNA recombination</keyword>
<dbReference type="OrthoDB" id="8556969at2"/>
<sequence>MTVTPGQMIKELQAGQSARLVKIEHGGSLEARRLNSGNVMLYWRHTREGRTERTPIGPWDSAAPPKSTDPTPRGYSITAATVAARGMAKEDAETPGGLRAQREREAAAQAAAAHEKASRERYTLKALCADYVAYLKGKQKASWRDAENIFQNHLQAAFPELAAKPAAQVERREIVEAVRRLTEADKATTARKLRAYVRAAYSCAVRADSDPALPSSFIAYRVTTNPVEGMAAIKSQADKNPLSAAELRRYWKALQEVDGPVGAALRLQVVSGGQRPLQLARLTANDIAGDTLRLLDPKGKRDEPREHFLPITRPMRTELDRLPATGFKLSTDGGTTPMHATSLSAWASEIGAAARIEGFQLKRVRSGIETLLAEAGVSREIRGHLQSHGISGVQAVHYDAHTYLPEKCEALDALYRLLEREPAKNWSRIARKRAA</sequence>